<dbReference type="InterPro" id="IPR011251">
    <property type="entry name" value="Luciferase-like_dom"/>
</dbReference>
<dbReference type="PANTHER" id="PTHR43244">
    <property type="match status" value="1"/>
</dbReference>
<evidence type="ECO:0000259" key="3">
    <source>
        <dbReference type="Pfam" id="PF00296"/>
    </source>
</evidence>
<comment type="caution">
    <text evidence="4">The sequence shown here is derived from an EMBL/GenBank/DDBJ whole genome shotgun (WGS) entry which is preliminary data.</text>
</comment>
<evidence type="ECO:0000256" key="1">
    <source>
        <dbReference type="ARBA" id="ARBA00023002"/>
    </source>
</evidence>
<keyword evidence="5" id="KW-1185">Reference proteome</keyword>
<dbReference type="Proteomes" id="UP000247569">
    <property type="component" value="Unassembled WGS sequence"/>
</dbReference>
<dbReference type="AlphaFoldDB" id="A0A318JRY2"/>
<dbReference type="Pfam" id="PF00296">
    <property type="entry name" value="Bac_luciferase"/>
    <property type="match status" value="1"/>
</dbReference>
<keyword evidence="2" id="KW-1133">Transmembrane helix</keyword>
<keyword evidence="1" id="KW-0560">Oxidoreductase</keyword>
<dbReference type="GO" id="GO:0016705">
    <property type="term" value="F:oxidoreductase activity, acting on paired donors, with incorporation or reduction of molecular oxygen"/>
    <property type="evidence" value="ECO:0007669"/>
    <property type="project" value="InterPro"/>
</dbReference>
<keyword evidence="2" id="KW-0472">Membrane</keyword>
<keyword evidence="2" id="KW-0812">Transmembrane</keyword>
<dbReference type="EMBL" id="QJKF01000013">
    <property type="protein sequence ID" value="PXX58742.1"/>
    <property type="molecule type" value="Genomic_DNA"/>
</dbReference>
<evidence type="ECO:0000313" key="4">
    <source>
        <dbReference type="EMBL" id="PXX58742.1"/>
    </source>
</evidence>
<dbReference type="GO" id="GO:0004497">
    <property type="term" value="F:monooxygenase activity"/>
    <property type="evidence" value="ECO:0007669"/>
    <property type="project" value="UniProtKB-KW"/>
</dbReference>
<keyword evidence="4" id="KW-0503">Monooxygenase</keyword>
<proteinExistence type="predicted"/>
<protein>
    <submittedName>
        <fullName evidence="4">Luciferase-like monooxygenase</fullName>
    </submittedName>
</protein>
<evidence type="ECO:0000313" key="5">
    <source>
        <dbReference type="Proteomes" id="UP000247569"/>
    </source>
</evidence>
<dbReference type="InterPro" id="IPR036661">
    <property type="entry name" value="Luciferase-like_sf"/>
</dbReference>
<sequence>MHTAARAAGRDPDDIVPAQMIQMLTARTQSGLRRLLRAPAVRYLGLLAPDAVWARHGAKHPMGEGFRGLIDLMPHRLTKAEVQEAIAQVPDEVLHDWLMIGTPPQILARMRELSDAGLRHAIVFPTAALVSGADMMFGYGVVLWLAARLRRRPS</sequence>
<reference evidence="4 5" key="1">
    <citation type="submission" date="2018-05" db="EMBL/GenBank/DDBJ databases">
        <title>Genomic Encyclopedia of Type Strains, Phase IV (KMG-IV): sequencing the most valuable type-strain genomes for metagenomic binning, comparative biology and taxonomic classification.</title>
        <authorList>
            <person name="Goeker M."/>
        </authorList>
    </citation>
    <scope>NUCLEOTIDE SEQUENCE [LARGE SCALE GENOMIC DNA]</scope>
    <source>
        <strain evidence="4 5">DSM 44704</strain>
    </source>
</reference>
<feature type="transmembrane region" description="Helical" evidence="2">
    <location>
        <begin position="122"/>
        <end position="147"/>
    </location>
</feature>
<dbReference type="Gene3D" id="3.20.20.30">
    <property type="entry name" value="Luciferase-like domain"/>
    <property type="match status" value="1"/>
</dbReference>
<organism evidence="4 5">
    <name type="scientific">Nocardia tenerifensis</name>
    <dbReference type="NCBI Taxonomy" id="228006"/>
    <lineage>
        <taxon>Bacteria</taxon>
        <taxon>Bacillati</taxon>
        <taxon>Actinomycetota</taxon>
        <taxon>Actinomycetes</taxon>
        <taxon>Mycobacteriales</taxon>
        <taxon>Nocardiaceae</taxon>
        <taxon>Nocardia</taxon>
    </lineage>
</organism>
<accession>A0A318JRY2</accession>
<dbReference type="PANTHER" id="PTHR43244:SF1">
    <property type="entry name" value="5,10-METHYLENETETRAHYDROMETHANOPTERIN REDUCTASE"/>
    <property type="match status" value="1"/>
</dbReference>
<dbReference type="SUPFAM" id="SSF51679">
    <property type="entry name" value="Bacterial luciferase-like"/>
    <property type="match status" value="1"/>
</dbReference>
<name>A0A318JRY2_9NOCA</name>
<evidence type="ECO:0000256" key="2">
    <source>
        <dbReference type="SAM" id="Phobius"/>
    </source>
</evidence>
<gene>
    <name evidence="4" type="ORF">DFR70_11377</name>
</gene>
<dbReference type="InterPro" id="IPR050564">
    <property type="entry name" value="F420-G6PD/mer"/>
</dbReference>
<feature type="domain" description="Luciferase-like" evidence="3">
    <location>
        <begin position="3"/>
        <end position="120"/>
    </location>
</feature>